<dbReference type="GO" id="GO:0035269">
    <property type="term" value="P:protein O-linked glycosylation via mannose"/>
    <property type="evidence" value="ECO:0007669"/>
    <property type="project" value="EnsemblFungi"/>
</dbReference>
<keyword evidence="7" id="KW-1185">Reference proteome</keyword>
<proteinExistence type="inferred from homology"/>
<evidence type="ECO:0000256" key="3">
    <source>
        <dbReference type="ARBA" id="ARBA00023034"/>
    </source>
</evidence>
<dbReference type="GO" id="GO:0060304">
    <property type="term" value="P:regulation of phosphatidylinositol dephosphorylation"/>
    <property type="evidence" value="ECO:0007669"/>
    <property type="project" value="EnsemblFungi"/>
</dbReference>
<dbReference type="PANTHER" id="PTHR12704">
    <property type="entry name" value="TRANS-GOLGI PROTEIN GMX33"/>
    <property type="match status" value="1"/>
</dbReference>
<keyword evidence="4" id="KW-0446">Lipid-binding</keyword>
<evidence type="ECO:0000256" key="5">
    <source>
        <dbReference type="ARBA" id="ARBA00023136"/>
    </source>
</evidence>
<dbReference type="GO" id="GO:0030968">
    <property type="term" value="P:endoplasmic reticulum unfolded protein response"/>
    <property type="evidence" value="ECO:0007669"/>
    <property type="project" value="EnsemblFungi"/>
</dbReference>
<keyword evidence="5" id="KW-0472">Membrane</keyword>
<dbReference type="GO" id="GO:0019899">
    <property type="term" value="F:enzyme binding"/>
    <property type="evidence" value="ECO:0007669"/>
    <property type="project" value="EnsemblFungi"/>
</dbReference>
<organism evidence="6 7">
    <name type="scientific">Rozella allomycis (strain CSF55)</name>
    <dbReference type="NCBI Taxonomy" id="988480"/>
    <lineage>
        <taxon>Eukaryota</taxon>
        <taxon>Fungi</taxon>
        <taxon>Fungi incertae sedis</taxon>
        <taxon>Cryptomycota</taxon>
        <taxon>Cryptomycota incertae sedis</taxon>
        <taxon>Rozella</taxon>
    </lineage>
</organism>
<dbReference type="Pfam" id="PF05719">
    <property type="entry name" value="GPP34"/>
    <property type="match status" value="1"/>
</dbReference>
<evidence type="ECO:0000256" key="4">
    <source>
        <dbReference type="ARBA" id="ARBA00023121"/>
    </source>
</evidence>
<protein>
    <submittedName>
        <fullName evidence="6">Golgi phosphoprotein 3 domain-containing protein</fullName>
    </submittedName>
</protein>
<gene>
    <name evidence="6" type="ORF">O9G_003537</name>
</gene>
<dbReference type="GO" id="GO:0048194">
    <property type="term" value="P:Golgi vesicle budding"/>
    <property type="evidence" value="ECO:0007669"/>
    <property type="project" value="TreeGrafter"/>
</dbReference>
<evidence type="ECO:0000256" key="1">
    <source>
        <dbReference type="ARBA" id="ARBA00004255"/>
    </source>
</evidence>
<dbReference type="GO" id="GO:0000139">
    <property type="term" value="C:Golgi membrane"/>
    <property type="evidence" value="ECO:0007669"/>
    <property type="project" value="UniProtKB-SubCell"/>
</dbReference>
<keyword evidence="3" id="KW-0333">Golgi apparatus</keyword>
<evidence type="ECO:0000313" key="7">
    <source>
        <dbReference type="Proteomes" id="UP000030755"/>
    </source>
</evidence>
<dbReference type="Gene3D" id="1.10.3630.10">
    <property type="entry name" value="yeast vps74-n-term truncation variant domain like"/>
    <property type="match status" value="1"/>
</dbReference>
<dbReference type="GO" id="GO:0043001">
    <property type="term" value="P:Golgi to plasma membrane protein transport"/>
    <property type="evidence" value="ECO:0007669"/>
    <property type="project" value="TreeGrafter"/>
</dbReference>
<comment type="subcellular location">
    <subcellularLocation>
        <location evidence="1">Golgi apparatus membrane</location>
        <topology evidence="1">Peripheral membrane protein</topology>
        <orientation evidence="1">Cytoplasmic side</orientation>
    </subcellularLocation>
</comment>
<dbReference type="OrthoDB" id="2189106at2759"/>
<dbReference type="GO" id="GO:0005829">
    <property type="term" value="C:cytosol"/>
    <property type="evidence" value="ECO:0007669"/>
    <property type="project" value="EnsemblFungi"/>
</dbReference>
<comment type="similarity">
    <text evidence="2">Belongs to the GOLPH3/VPS74 family.</text>
</comment>
<dbReference type="EMBL" id="KE560729">
    <property type="protein sequence ID" value="EPZ35892.1"/>
    <property type="molecule type" value="Genomic_DNA"/>
</dbReference>
<dbReference type="GO" id="GO:0006890">
    <property type="term" value="P:retrograde vesicle-mediated transport, Golgi to endoplasmic reticulum"/>
    <property type="evidence" value="ECO:0007669"/>
    <property type="project" value="EnsemblFungi"/>
</dbReference>
<dbReference type="HOGENOM" id="CLU_036311_1_0_1"/>
<dbReference type="PANTHER" id="PTHR12704:SF2">
    <property type="entry name" value="GOLGI PHOSPHOPROTEIN 3 HOMOLOG SAURON"/>
    <property type="match status" value="1"/>
</dbReference>
<dbReference type="Proteomes" id="UP000030755">
    <property type="component" value="Unassembled WGS sequence"/>
</dbReference>
<dbReference type="InterPro" id="IPR038261">
    <property type="entry name" value="GPP34-like_sf"/>
</dbReference>
<dbReference type="GO" id="GO:0045053">
    <property type="term" value="P:protein retention in Golgi apparatus"/>
    <property type="evidence" value="ECO:0007669"/>
    <property type="project" value="EnsemblFungi"/>
</dbReference>
<dbReference type="GO" id="GO:0005802">
    <property type="term" value="C:trans-Golgi network"/>
    <property type="evidence" value="ECO:0007669"/>
    <property type="project" value="EnsemblFungi"/>
</dbReference>
<dbReference type="STRING" id="988480.A0A075B3Z4"/>
<evidence type="ECO:0000256" key="2">
    <source>
        <dbReference type="ARBA" id="ARBA00007284"/>
    </source>
</evidence>
<dbReference type="FunFam" id="1.10.3630.10:FF:000004">
    <property type="entry name" value="Probable VPS74-protein involved in protein-vacuolar targeting"/>
    <property type="match status" value="1"/>
</dbReference>
<dbReference type="GO" id="GO:0006487">
    <property type="term" value="P:protein N-linked glycosylation"/>
    <property type="evidence" value="ECO:0007669"/>
    <property type="project" value="EnsemblFungi"/>
</dbReference>
<reference evidence="6 7" key="1">
    <citation type="journal article" date="2013" name="Curr. Biol.">
        <title>Shared signatures of parasitism and phylogenomics unite Cryptomycota and microsporidia.</title>
        <authorList>
            <person name="James T.Y."/>
            <person name="Pelin A."/>
            <person name="Bonen L."/>
            <person name="Ahrendt S."/>
            <person name="Sain D."/>
            <person name="Corradi N."/>
            <person name="Stajich J.E."/>
        </authorList>
    </citation>
    <scope>NUCLEOTIDE SEQUENCE [LARGE SCALE GENOMIC DNA]</scope>
    <source>
        <strain evidence="6 7">CSF55</strain>
    </source>
</reference>
<dbReference type="OMA" id="GETWNLL"/>
<dbReference type="InterPro" id="IPR008628">
    <property type="entry name" value="GPP34-like"/>
</dbReference>
<dbReference type="GO" id="GO:0070273">
    <property type="term" value="F:phosphatidylinositol-4-phosphate binding"/>
    <property type="evidence" value="ECO:0007669"/>
    <property type="project" value="EnsemblFungi"/>
</dbReference>
<name>A0A075B3Z4_ROZAC</name>
<dbReference type="GO" id="GO:0007030">
    <property type="term" value="P:Golgi organization"/>
    <property type="evidence" value="ECO:0007669"/>
    <property type="project" value="TreeGrafter"/>
</dbReference>
<dbReference type="AlphaFoldDB" id="A0A075B3Z4"/>
<sequence>MEVYRRRSAGDATDTGFESISETKRQDEDGYSIDDDSKSKKLKLTILEEVFLLGLKDRGGYLSFWNDNISYVLRGCILIELALRNRITVDKESMKRPYHDRILKVVDSSLTGEVILDEALKLMKQDKQSVGDWIDLLSGETWNVMKVGYQLKQVRERIAKGLVDKGVLRTEKKNFVIFDMATHPLADSTVKEEIVHRVVSSLLGIGNNNARNQIGPSPSPRTLALLCATYAANVLENALVHLSHSQREACFNRVDEILQSCAKANMRIGKTQTDIITGVIYIYSKMDSVLY</sequence>
<evidence type="ECO:0000313" key="6">
    <source>
        <dbReference type="EMBL" id="EPZ35892.1"/>
    </source>
</evidence>
<accession>A0A075B3Z4</accession>
<dbReference type="GO" id="GO:0005797">
    <property type="term" value="C:Golgi medial cisterna"/>
    <property type="evidence" value="ECO:0007669"/>
    <property type="project" value="EnsemblFungi"/>
</dbReference>